<dbReference type="HAMAP" id="MF_00413">
    <property type="entry name" value="Thiourid_synth_A"/>
    <property type="match status" value="1"/>
</dbReference>
<name>A0A4D6XM70_9GAMM</name>
<gene>
    <name evidence="4 6" type="primary">tusA</name>
    <name evidence="6" type="ORF">D9V61_02265</name>
</gene>
<proteinExistence type="inferred from homology"/>
<dbReference type="GO" id="GO:0097163">
    <property type="term" value="F:sulfur carrier activity"/>
    <property type="evidence" value="ECO:0007669"/>
    <property type="project" value="UniProtKB-UniRule"/>
</dbReference>
<evidence type="ECO:0000313" key="7">
    <source>
        <dbReference type="Proteomes" id="UP000298660"/>
    </source>
</evidence>
<dbReference type="PANTHER" id="PTHR33279">
    <property type="entry name" value="SULFUR CARRIER PROTEIN YEDF-RELATED"/>
    <property type="match status" value="1"/>
</dbReference>
<dbReference type="EMBL" id="CP034891">
    <property type="protein sequence ID" value="QCI17833.1"/>
    <property type="molecule type" value="Genomic_DNA"/>
</dbReference>
<evidence type="ECO:0000259" key="5">
    <source>
        <dbReference type="PROSITE" id="PS01148"/>
    </source>
</evidence>
<dbReference type="SUPFAM" id="SSF64307">
    <property type="entry name" value="SirA-like"/>
    <property type="match status" value="1"/>
</dbReference>
<dbReference type="Gene3D" id="3.30.110.40">
    <property type="entry name" value="TusA-like domain"/>
    <property type="match status" value="1"/>
</dbReference>
<comment type="similarity">
    <text evidence="1 4">Belongs to the sulfur carrier protein TusA family.</text>
</comment>
<comment type="subcellular location">
    <subcellularLocation>
        <location evidence="4">Cytoplasm</location>
    </subcellularLocation>
</comment>
<keyword evidence="2 4" id="KW-0963">Cytoplasm</keyword>
<dbReference type="InterPro" id="IPR036868">
    <property type="entry name" value="TusA-like_sf"/>
</dbReference>
<dbReference type="PANTHER" id="PTHR33279:SF2">
    <property type="entry name" value="SULFUR CARRIER PROTEIN TUSA"/>
    <property type="match status" value="1"/>
</dbReference>
<dbReference type="OrthoDB" id="9797352at2"/>
<feature type="active site" description="Cysteine persulfide intermediate" evidence="4">
    <location>
        <position position="10"/>
    </location>
</feature>
<dbReference type="GO" id="GO:0016740">
    <property type="term" value="F:transferase activity"/>
    <property type="evidence" value="ECO:0007669"/>
    <property type="project" value="UniProtKB-KW"/>
</dbReference>
<dbReference type="RefSeq" id="WP_158339619.1">
    <property type="nucleotide sequence ID" value="NZ_CP034891.1"/>
</dbReference>
<reference evidence="6 7" key="2">
    <citation type="submission" date="2019-05" db="EMBL/GenBank/DDBJ databases">
        <title>Genome evolution of the obligate endosymbiont Buchnera aphidicola.</title>
        <authorList>
            <person name="Moran N.A."/>
        </authorList>
    </citation>
    <scope>NUCLEOTIDE SEQUENCE [LARGE SCALE GENOMIC DNA]</scope>
    <source>
        <strain evidence="6 7">Ala</strain>
    </source>
</reference>
<evidence type="ECO:0000256" key="1">
    <source>
        <dbReference type="ARBA" id="ARBA00008984"/>
    </source>
</evidence>
<dbReference type="GO" id="GO:0002143">
    <property type="term" value="P:tRNA wobble position uridine thiolation"/>
    <property type="evidence" value="ECO:0007669"/>
    <property type="project" value="InterPro"/>
</dbReference>
<comment type="function">
    <text evidence="4">Sulfur carrier protein involved in sulfur trafficking in the cell. Part of a sulfur-relay system required for 2-thiolation during synthesis of 2-thiouridine of the modified wobble base 5-methylaminomethyl-2-thiouridine (mnm(5)s(2)U) in tRNA. Interacts with IscS and stimulates its cysteine desulfurase activity. Accepts an activated sulfur from IscS, which is then transferred to TusD, and thus determines the direction of sulfur flow from IscS to 2-thiouridine formation. Also appears to be involved in sulfur transfer for the biosynthesis of molybdopterin.</text>
</comment>
<evidence type="ECO:0000256" key="4">
    <source>
        <dbReference type="HAMAP-Rule" id="MF_00413"/>
    </source>
</evidence>
<feature type="domain" description="UPF0033" evidence="5">
    <location>
        <begin position="3"/>
        <end position="27"/>
    </location>
</feature>
<sequence>MILNLIGLRCPEPIMVIRKTIRNIKKNEKILVLSDDPATKRDIPNFCYFMEHQLLKHEITIKPYRFLLKKGL</sequence>
<dbReference type="InterPro" id="IPR022931">
    <property type="entry name" value="Sulphur_carrier_TusA"/>
</dbReference>
<keyword evidence="6" id="KW-0808">Transferase</keyword>
<dbReference type="GO" id="GO:0005737">
    <property type="term" value="C:cytoplasm"/>
    <property type="evidence" value="ECO:0007669"/>
    <property type="project" value="UniProtKB-SubCell"/>
</dbReference>
<evidence type="ECO:0000256" key="3">
    <source>
        <dbReference type="ARBA" id="ARBA00022694"/>
    </source>
</evidence>
<accession>A0A4D6XM70</accession>
<protein>
    <recommendedName>
        <fullName evidence="4">Sulfur carrier protein TusA</fullName>
    </recommendedName>
    <alternativeName>
        <fullName evidence="4">Sulfur mediator TusA</fullName>
    </alternativeName>
    <alternativeName>
        <fullName evidence="4">Sulfur transfer protein TusA</fullName>
    </alternativeName>
    <alternativeName>
        <fullName evidence="4">tRNA 2-thiouridine synthesizing protein A</fullName>
    </alternativeName>
</protein>
<dbReference type="InterPro" id="IPR001455">
    <property type="entry name" value="TusA-like"/>
</dbReference>
<dbReference type="Proteomes" id="UP000298660">
    <property type="component" value="Chromosome"/>
</dbReference>
<evidence type="ECO:0000256" key="2">
    <source>
        <dbReference type="ARBA" id="ARBA00022490"/>
    </source>
</evidence>
<evidence type="ECO:0000313" key="6">
    <source>
        <dbReference type="EMBL" id="QCI17833.1"/>
    </source>
</evidence>
<dbReference type="AlphaFoldDB" id="A0A4D6XM70"/>
<reference evidence="6 7" key="1">
    <citation type="submission" date="2018-12" db="EMBL/GenBank/DDBJ databases">
        <authorList>
            <person name="Chong R.A."/>
        </authorList>
    </citation>
    <scope>NUCLEOTIDE SEQUENCE [LARGE SCALE GENOMIC DNA]</scope>
    <source>
        <strain evidence="6 7">Ala</strain>
    </source>
</reference>
<comment type="subunit">
    <text evidence="4">Interacts with IscS.</text>
</comment>
<dbReference type="NCBIfam" id="NF001423">
    <property type="entry name" value="PRK00299.1"/>
    <property type="match status" value="1"/>
</dbReference>
<organism evidence="6 7">
    <name type="scientific">Buchnera aphidicola</name>
    <name type="common">Acyrthosiphon lactucae</name>
    <dbReference type="NCBI Taxonomy" id="1241832"/>
    <lineage>
        <taxon>Bacteria</taxon>
        <taxon>Pseudomonadati</taxon>
        <taxon>Pseudomonadota</taxon>
        <taxon>Gammaproteobacteria</taxon>
        <taxon>Enterobacterales</taxon>
        <taxon>Erwiniaceae</taxon>
        <taxon>Buchnera</taxon>
    </lineage>
</organism>
<keyword evidence="3 4" id="KW-0819">tRNA processing</keyword>
<comment type="pathway">
    <text evidence="4">tRNA modification.</text>
</comment>
<dbReference type="Pfam" id="PF01206">
    <property type="entry name" value="TusA"/>
    <property type="match status" value="1"/>
</dbReference>
<dbReference type="PROSITE" id="PS01148">
    <property type="entry name" value="UPF0033"/>
    <property type="match status" value="1"/>
</dbReference>